<dbReference type="Gene3D" id="3.40.50.300">
    <property type="entry name" value="P-loop containing nucleotide triphosphate hydrolases"/>
    <property type="match status" value="1"/>
</dbReference>
<evidence type="ECO:0000313" key="3">
    <source>
        <dbReference type="Proteomes" id="UP000732377"/>
    </source>
</evidence>
<feature type="domain" description="IstB-like ATP-binding" evidence="1">
    <location>
        <begin position="196"/>
        <end position="331"/>
    </location>
</feature>
<dbReference type="GO" id="GO:0006260">
    <property type="term" value="P:DNA replication"/>
    <property type="evidence" value="ECO:0007669"/>
    <property type="project" value="TreeGrafter"/>
</dbReference>
<dbReference type="GO" id="GO:0005524">
    <property type="term" value="F:ATP binding"/>
    <property type="evidence" value="ECO:0007669"/>
    <property type="project" value="InterPro"/>
</dbReference>
<name>A0A953LGX1_SYMTR</name>
<dbReference type="Pfam" id="PF01695">
    <property type="entry name" value="IstB_IS21"/>
    <property type="match status" value="1"/>
</dbReference>
<dbReference type="AlphaFoldDB" id="A0A953LGX1"/>
<proteinExistence type="predicted"/>
<dbReference type="SUPFAM" id="SSF52540">
    <property type="entry name" value="P-loop containing nucleoside triphosphate hydrolases"/>
    <property type="match status" value="1"/>
</dbReference>
<evidence type="ECO:0000259" key="1">
    <source>
        <dbReference type="Pfam" id="PF01695"/>
    </source>
</evidence>
<organism evidence="2 3">
    <name type="scientific">Symbiobacterium thermophilum</name>
    <dbReference type="NCBI Taxonomy" id="2734"/>
    <lineage>
        <taxon>Bacteria</taxon>
        <taxon>Bacillati</taxon>
        <taxon>Bacillota</taxon>
        <taxon>Clostridia</taxon>
        <taxon>Eubacteriales</taxon>
        <taxon>Symbiobacteriaceae</taxon>
        <taxon>Symbiobacterium</taxon>
    </lineage>
</organism>
<dbReference type="Proteomes" id="UP000732377">
    <property type="component" value="Unassembled WGS sequence"/>
</dbReference>
<dbReference type="PANTHER" id="PTHR30050">
    <property type="entry name" value="CHROMOSOMAL REPLICATION INITIATOR PROTEIN DNAA"/>
    <property type="match status" value="1"/>
</dbReference>
<dbReference type="InterPro" id="IPR002611">
    <property type="entry name" value="IstB_ATP-bd"/>
</dbReference>
<dbReference type="InterPro" id="IPR027417">
    <property type="entry name" value="P-loop_NTPase"/>
</dbReference>
<dbReference type="EMBL" id="PIUK01000098">
    <property type="protein sequence ID" value="MBY6276668.1"/>
    <property type="molecule type" value="Genomic_DNA"/>
</dbReference>
<dbReference type="PANTHER" id="PTHR30050:SF4">
    <property type="entry name" value="ATP-BINDING PROTEIN RV3427C IN INSERTION SEQUENCE-RELATED"/>
    <property type="match status" value="1"/>
</dbReference>
<protein>
    <recommendedName>
        <fullName evidence="1">IstB-like ATP-binding domain-containing protein</fullName>
    </recommendedName>
</protein>
<dbReference type="CDD" id="cd00009">
    <property type="entry name" value="AAA"/>
    <property type="match status" value="1"/>
</dbReference>
<evidence type="ECO:0000313" key="2">
    <source>
        <dbReference type="EMBL" id="MBY6276668.1"/>
    </source>
</evidence>
<gene>
    <name evidence="2" type="ORF">CWE10_10725</name>
</gene>
<reference evidence="2" key="1">
    <citation type="submission" date="2017-11" db="EMBL/GenBank/DDBJ databases">
        <title>Three new genomes from thermophilic consortium.</title>
        <authorList>
            <person name="Quaggio R."/>
            <person name="Amgarten D."/>
            <person name="Setubal J.C."/>
        </authorList>
    </citation>
    <scope>NUCLEOTIDE SEQUENCE</scope>
    <source>
        <strain evidence="2">ZCTH01-B2</strain>
    </source>
</reference>
<accession>A0A953LGX1</accession>
<sequence>MIVTMRSSLSDMTIERAKRREARIRQLVQERDEREAAIFARIPRLAEIKALQAEIGLDLARLYLKRPTRFKMTFEELRDWSLRLSREREELLRRHGIDPRELEVHWDCPKCQDTGWIRDTEAGETVAPPRKCSCLIQEEIEDLYRVAGLTGPLREQTFDRFDLTVYPPENRKHNAGVLADCRRFAEAVAEGRCRTSLLLQGAVGLGKTFLASAIGNHVIAARRSVLYFTLAEFVDLIRAEKFEDGEDARASAQWLLEADLVILDDLGAEKVTEFVAQELFNLINLRLNRQMPMVVSTNLRASELFDTYGERIASRLLYGFEALTLEGEDVRRVLRLRAGER</sequence>
<comment type="caution">
    <text evidence="2">The sequence shown here is derived from an EMBL/GenBank/DDBJ whole genome shotgun (WGS) entry which is preliminary data.</text>
</comment>
<dbReference type="NCBIfam" id="NF005304">
    <property type="entry name" value="PRK06835.1"/>
    <property type="match status" value="1"/>
</dbReference>